<keyword evidence="11" id="KW-0808">Transferase</keyword>
<dbReference type="GO" id="GO:0004821">
    <property type="term" value="F:histidine-tRNA ligase activity"/>
    <property type="evidence" value="ECO:0007669"/>
    <property type="project" value="TreeGrafter"/>
</dbReference>
<dbReference type="Gene3D" id="3.30.930.10">
    <property type="entry name" value="Bira Bifunctional Protein, Domain 2"/>
    <property type="match status" value="1"/>
</dbReference>
<dbReference type="PANTHER" id="PTHR43707">
    <property type="entry name" value="HISTIDYL-TRNA SYNTHETASE"/>
    <property type="match status" value="1"/>
</dbReference>
<keyword evidence="8" id="KW-0028">Amino-acid biosynthesis</keyword>
<feature type="binding site" evidence="9">
    <location>
        <position position="129"/>
    </location>
    <ligand>
        <name>L-histidine</name>
        <dbReference type="ChEBI" id="CHEBI:57595"/>
    </ligand>
</feature>
<evidence type="ECO:0000259" key="10">
    <source>
        <dbReference type="PROSITE" id="PS50862"/>
    </source>
</evidence>
<keyword evidence="11" id="KW-0328">Glycosyltransferase</keyword>
<feature type="binding site" evidence="9">
    <location>
        <begin position="81"/>
        <end position="83"/>
    </location>
    <ligand>
        <name>L-histidine</name>
        <dbReference type="ChEBI" id="CHEBI:57595"/>
    </ligand>
</feature>
<evidence type="ECO:0000313" key="11">
    <source>
        <dbReference type="EMBL" id="PDO11349.1"/>
    </source>
</evidence>
<keyword evidence="6 8" id="KW-0963">Cytoplasm</keyword>
<dbReference type="PIRSF" id="PIRSF001549">
    <property type="entry name" value="His-tRNA_synth"/>
    <property type="match status" value="1"/>
</dbReference>
<dbReference type="CDD" id="cd00773">
    <property type="entry name" value="HisRS-like_core"/>
    <property type="match status" value="1"/>
</dbReference>
<dbReference type="GO" id="GO:0140096">
    <property type="term" value="F:catalytic activity, acting on a protein"/>
    <property type="evidence" value="ECO:0007669"/>
    <property type="project" value="UniProtKB-ARBA"/>
</dbReference>
<comment type="miscellaneous">
    <text evidence="8">This function is generally fulfilled by the C-terminal part of HisG, which is missing in some bacteria such as this one.</text>
</comment>
<evidence type="ECO:0000256" key="4">
    <source>
        <dbReference type="ARBA" id="ARBA00011496"/>
    </source>
</evidence>
<dbReference type="NCBIfam" id="NF008941">
    <property type="entry name" value="PRK12292.2-4"/>
    <property type="match status" value="1"/>
</dbReference>
<evidence type="ECO:0000256" key="9">
    <source>
        <dbReference type="PIRSR" id="PIRSR001549-1"/>
    </source>
</evidence>
<dbReference type="InterPro" id="IPR004516">
    <property type="entry name" value="HisRS/HisZ"/>
</dbReference>
<dbReference type="EMBL" id="MOXJ01000003">
    <property type="protein sequence ID" value="PDO11349.1"/>
    <property type="molecule type" value="Genomic_DNA"/>
</dbReference>
<comment type="subunit">
    <text evidence="4 8">Heteromultimer composed of HisG and HisZ subunits.</text>
</comment>
<dbReference type="GO" id="GO:0005737">
    <property type="term" value="C:cytoplasm"/>
    <property type="evidence" value="ECO:0007669"/>
    <property type="project" value="UniProtKB-SubCell"/>
</dbReference>
<dbReference type="GO" id="GO:0000105">
    <property type="term" value="P:L-histidine biosynthetic process"/>
    <property type="evidence" value="ECO:0007669"/>
    <property type="project" value="UniProtKB-UniRule"/>
</dbReference>
<gene>
    <name evidence="8" type="primary">hisZ</name>
    <name evidence="11" type="ORF">BLM47_02480</name>
</gene>
<name>A0A2A6E3F8_9BACL</name>
<reference evidence="11 12" key="1">
    <citation type="submission" date="2016-12" db="EMBL/GenBank/DDBJ databases">
        <title>Candidatus Reconcilibacillus cellulovorans genome.</title>
        <authorList>
            <person name="Kolinko S."/>
            <person name="Wu Y.-W."/>
            <person name="Tachea F."/>
            <person name="Denzel E."/>
            <person name="Hiras J."/>
            <person name="Baecker N."/>
            <person name="Chan L.J."/>
            <person name="Eichorst S.A."/>
            <person name="Frey D."/>
            <person name="Adams P.D."/>
            <person name="Pray T."/>
            <person name="Tanjore D."/>
            <person name="Petzold C.J."/>
            <person name="Gladden J.M."/>
            <person name="Simmons B.A."/>
            <person name="Singer S.W."/>
        </authorList>
    </citation>
    <scope>NUCLEOTIDE SEQUENCE [LARGE SCALE GENOMIC DNA]</scope>
    <source>
        <strain evidence="11">JTherm</strain>
    </source>
</reference>
<keyword evidence="8" id="KW-0368">Histidine biosynthesis</keyword>
<comment type="pathway">
    <text evidence="2 8">Amino-acid biosynthesis; L-histidine biosynthesis; L-histidine from 5-phospho-alpha-D-ribose 1-diphosphate: step 1/9.</text>
</comment>
<dbReference type="InterPro" id="IPR006195">
    <property type="entry name" value="aa-tRNA-synth_II"/>
</dbReference>
<accession>A0A2A6E3F8</accession>
<dbReference type="UniPathway" id="UPA00031">
    <property type="reaction ID" value="UER00006"/>
</dbReference>
<sequence>MSRPKPFEKPPGLRDYLPAQAVKLKNLESRLLDCMRRWGYRPIITPTLEYYDTVGAASATSEAKLFKLLGQNGTTIVLRPEMTAPIARVAATLLRNEPLPLRLAYHANVFRAFGGEAGKDPEFWQTGVELIGDATPDADAEVIALAAACLETAGVRSFALAIGHAGFLHAMLADVLRDRPQAQEELKSCLSRRDFAGFRERLDGYGLPSDVRGELESMLRMRGGRDICDAVSGLSRHPEARQALEQLGELWEALQAFGAADRVRIDLTLTGDFTYYTGMTFEGYADGVGFPIASGGRYDRLLAQFGRPAPATGFALKTNRILELVDDGGTPEPERVLVVYAPHRRQEALQKAAELRRSGTCAVETMRTDVAAAAGVGPESSAAARILWLD</sequence>
<dbReference type="PANTHER" id="PTHR43707:SF1">
    <property type="entry name" value="HISTIDINE--TRNA LIGASE, MITOCHONDRIAL-RELATED"/>
    <property type="match status" value="1"/>
</dbReference>
<dbReference type="InterPro" id="IPR041715">
    <property type="entry name" value="HisRS-like_core"/>
</dbReference>
<evidence type="ECO:0000256" key="8">
    <source>
        <dbReference type="HAMAP-Rule" id="MF_00125"/>
    </source>
</evidence>
<dbReference type="AlphaFoldDB" id="A0A2A6E3F8"/>
<dbReference type="InterPro" id="IPR004517">
    <property type="entry name" value="HisZ"/>
</dbReference>
<dbReference type="HAMAP" id="MF_00125">
    <property type="entry name" value="HisZ"/>
    <property type="match status" value="1"/>
</dbReference>
<comment type="subcellular location">
    <subcellularLocation>
        <location evidence="1 8">Cytoplasm</location>
    </subcellularLocation>
</comment>
<evidence type="ECO:0000256" key="3">
    <source>
        <dbReference type="ARBA" id="ARBA00005539"/>
    </source>
</evidence>
<dbReference type="PROSITE" id="PS50862">
    <property type="entry name" value="AA_TRNA_LIGASE_II"/>
    <property type="match status" value="1"/>
</dbReference>
<organism evidence="11 12">
    <name type="scientific">Candidatus Reconcilbacillus cellulovorans</name>
    <dbReference type="NCBI Taxonomy" id="1906605"/>
    <lineage>
        <taxon>Bacteria</taxon>
        <taxon>Bacillati</taxon>
        <taxon>Bacillota</taxon>
        <taxon>Bacilli</taxon>
        <taxon>Bacillales</taxon>
        <taxon>Paenibacillaceae</taxon>
        <taxon>Candidatus Reconcilbacillus</taxon>
    </lineage>
</organism>
<protein>
    <recommendedName>
        <fullName evidence="5 8">ATP phosphoribosyltransferase regulatory subunit</fullName>
    </recommendedName>
</protein>
<comment type="similarity">
    <text evidence="3 8">Belongs to the class-II aminoacyl-tRNA synthetase family. HisZ subfamily.</text>
</comment>
<evidence type="ECO:0000313" key="12">
    <source>
        <dbReference type="Proteomes" id="UP000243688"/>
    </source>
</evidence>
<feature type="domain" description="Aminoacyl-transfer RNA synthetases class-II family profile" evidence="10">
    <location>
        <begin position="26"/>
        <end position="342"/>
    </location>
</feature>
<dbReference type="GO" id="GO:0006427">
    <property type="term" value="P:histidyl-tRNA aminoacylation"/>
    <property type="evidence" value="ECO:0007669"/>
    <property type="project" value="TreeGrafter"/>
</dbReference>
<evidence type="ECO:0000256" key="7">
    <source>
        <dbReference type="ARBA" id="ARBA00025246"/>
    </source>
</evidence>
<evidence type="ECO:0000256" key="1">
    <source>
        <dbReference type="ARBA" id="ARBA00004496"/>
    </source>
</evidence>
<dbReference type="SUPFAM" id="SSF55681">
    <property type="entry name" value="Class II aaRS and biotin synthetases"/>
    <property type="match status" value="1"/>
</dbReference>
<dbReference type="Proteomes" id="UP000243688">
    <property type="component" value="Unassembled WGS sequence"/>
</dbReference>
<evidence type="ECO:0000256" key="2">
    <source>
        <dbReference type="ARBA" id="ARBA00004667"/>
    </source>
</evidence>
<evidence type="ECO:0000256" key="5">
    <source>
        <dbReference type="ARBA" id="ARBA00020397"/>
    </source>
</evidence>
<dbReference type="Pfam" id="PF13393">
    <property type="entry name" value="tRNA-synt_His"/>
    <property type="match status" value="1"/>
</dbReference>
<feature type="binding site" evidence="9">
    <location>
        <position position="125"/>
    </location>
    <ligand>
        <name>L-histidine</name>
        <dbReference type="ChEBI" id="CHEBI:57595"/>
    </ligand>
</feature>
<dbReference type="GO" id="GO:0016757">
    <property type="term" value="F:glycosyltransferase activity"/>
    <property type="evidence" value="ECO:0007669"/>
    <property type="project" value="UniProtKB-KW"/>
</dbReference>
<dbReference type="InterPro" id="IPR045864">
    <property type="entry name" value="aa-tRNA-synth_II/BPL/LPL"/>
</dbReference>
<comment type="caution">
    <text evidence="11">The sequence shown here is derived from an EMBL/GenBank/DDBJ whole genome shotgun (WGS) entry which is preliminary data.</text>
</comment>
<feature type="binding site" evidence="9">
    <location>
        <begin position="275"/>
        <end position="276"/>
    </location>
    <ligand>
        <name>L-histidine</name>
        <dbReference type="ChEBI" id="CHEBI:57595"/>
    </ligand>
</feature>
<dbReference type="NCBIfam" id="TIGR00443">
    <property type="entry name" value="hisZ_biosyn_reg"/>
    <property type="match status" value="1"/>
</dbReference>
<evidence type="ECO:0000256" key="6">
    <source>
        <dbReference type="ARBA" id="ARBA00022490"/>
    </source>
</evidence>
<feature type="binding site" evidence="9">
    <location>
        <position position="111"/>
    </location>
    <ligand>
        <name>L-histidine</name>
        <dbReference type="ChEBI" id="CHEBI:57595"/>
    </ligand>
</feature>
<comment type="function">
    <text evidence="7 8">Required for the first step of histidine biosynthesis. May allow the feedback regulation of ATP phosphoribosyltransferase activity by histidine.</text>
</comment>
<proteinExistence type="inferred from homology"/>